<dbReference type="EMBL" id="BT084770">
    <property type="protein sequence ID" value="ACR35123.1"/>
    <property type="molecule type" value="mRNA"/>
</dbReference>
<evidence type="ECO:0000313" key="1">
    <source>
        <dbReference type="EMBL" id="ACR35123.1"/>
    </source>
</evidence>
<sequence>MAASLASVPVLAKKAASLASVPVLAKKARSANDTSTSRLASSTWGLV</sequence>
<accession>C4J1S3</accession>
<name>C4J1S3_MAIZE</name>
<protein>
    <submittedName>
        <fullName evidence="1">Uncharacterized protein</fullName>
    </submittedName>
</protein>
<organism evidence="1">
    <name type="scientific">Zea mays</name>
    <name type="common">Maize</name>
    <dbReference type="NCBI Taxonomy" id="4577"/>
    <lineage>
        <taxon>Eukaryota</taxon>
        <taxon>Viridiplantae</taxon>
        <taxon>Streptophyta</taxon>
        <taxon>Embryophyta</taxon>
        <taxon>Tracheophyta</taxon>
        <taxon>Spermatophyta</taxon>
        <taxon>Magnoliopsida</taxon>
        <taxon>Liliopsida</taxon>
        <taxon>Poales</taxon>
        <taxon>Poaceae</taxon>
        <taxon>PACMAD clade</taxon>
        <taxon>Panicoideae</taxon>
        <taxon>Andropogonodae</taxon>
        <taxon>Andropogoneae</taxon>
        <taxon>Tripsacinae</taxon>
        <taxon>Zea</taxon>
    </lineage>
</organism>
<dbReference type="AlphaFoldDB" id="C4J1S3"/>
<proteinExistence type="evidence at transcript level"/>
<reference evidence="1" key="1">
    <citation type="journal article" date="2009" name="PLoS Genet.">
        <title>Sequencing, mapping, and analysis of 27,455 maize full-length cDNAs.</title>
        <authorList>
            <person name="Soderlund C."/>
            <person name="Descour A."/>
            <person name="Kudrna D."/>
            <person name="Bomhoff M."/>
            <person name="Boyd L."/>
            <person name="Currie J."/>
            <person name="Angelova A."/>
            <person name="Collura K."/>
            <person name="Wissotski M."/>
            <person name="Ashley E."/>
            <person name="Morrow D."/>
            <person name="Fernandes J."/>
            <person name="Walbot V."/>
            <person name="Yu Y."/>
        </authorList>
    </citation>
    <scope>NUCLEOTIDE SEQUENCE</scope>
    <source>
        <strain evidence="1">B73</strain>
    </source>
</reference>